<gene>
    <name evidence="1" type="ORF">LCGC14_2467460</name>
</gene>
<sequence length="170" mass="17678">MATVTTITYATDTALAVTEWDATLAAGQYATSAIYDNTSTNYVDVLLGGVLELDATTPVAGDTMDVYIHGQYSETATDMTGAIDALLNAATEEVAEVAFVKANLRLLESVAVEAGTPATAQGYHWGPLAVAGIFGGIMPKRFMLLLHNNTAGTMAAGPDVNVTGITFTHT</sequence>
<protein>
    <submittedName>
        <fullName evidence="1">Uncharacterized protein</fullName>
    </submittedName>
</protein>
<evidence type="ECO:0000313" key="1">
    <source>
        <dbReference type="EMBL" id="KKL19240.1"/>
    </source>
</evidence>
<dbReference type="AlphaFoldDB" id="A0A0F9BC35"/>
<reference evidence="1" key="1">
    <citation type="journal article" date="2015" name="Nature">
        <title>Complex archaea that bridge the gap between prokaryotes and eukaryotes.</title>
        <authorList>
            <person name="Spang A."/>
            <person name="Saw J.H."/>
            <person name="Jorgensen S.L."/>
            <person name="Zaremba-Niedzwiedzka K."/>
            <person name="Martijn J."/>
            <person name="Lind A.E."/>
            <person name="van Eijk R."/>
            <person name="Schleper C."/>
            <person name="Guy L."/>
            <person name="Ettema T.J."/>
        </authorList>
    </citation>
    <scope>NUCLEOTIDE SEQUENCE</scope>
</reference>
<proteinExistence type="predicted"/>
<dbReference type="EMBL" id="LAZR01038559">
    <property type="protein sequence ID" value="KKL19240.1"/>
    <property type="molecule type" value="Genomic_DNA"/>
</dbReference>
<organism evidence="1">
    <name type="scientific">marine sediment metagenome</name>
    <dbReference type="NCBI Taxonomy" id="412755"/>
    <lineage>
        <taxon>unclassified sequences</taxon>
        <taxon>metagenomes</taxon>
        <taxon>ecological metagenomes</taxon>
    </lineage>
</organism>
<accession>A0A0F9BC35</accession>
<comment type="caution">
    <text evidence="1">The sequence shown here is derived from an EMBL/GenBank/DDBJ whole genome shotgun (WGS) entry which is preliminary data.</text>
</comment>
<name>A0A0F9BC35_9ZZZZ</name>